<feature type="compositionally biased region" description="Basic residues" evidence="1">
    <location>
        <begin position="253"/>
        <end position="263"/>
    </location>
</feature>
<gene>
    <name evidence="2" type="ORF">PXEA_LOCUS8055</name>
</gene>
<feature type="region of interest" description="Disordered" evidence="1">
    <location>
        <begin position="80"/>
        <end position="99"/>
    </location>
</feature>
<feature type="region of interest" description="Disordered" evidence="1">
    <location>
        <begin position="46"/>
        <end position="67"/>
    </location>
</feature>
<evidence type="ECO:0000313" key="3">
    <source>
        <dbReference type="Proteomes" id="UP000784294"/>
    </source>
</evidence>
<dbReference type="AlphaFoldDB" id="A0A3S5A8K5"/>
<feature type="region of interest" description="Disordered" evidence="1">
    <location>
        <begin position="166"/>
        <end position="213"/>
    </location>
</feature>
<comment type="caution">
    <text evidence="2">The sequence shown here is derived from an EMBL/GenBank/DDBJ whole genome shotgun (WGS) entry which is preliminary data.</text>
</comment>
<sequence>MTRLCINQLGLPFVPTVVNVALQVDHKELECQRAQINKPCLEAARFTHSSRPSHRRSHHQPYRNQSGRLVAVPFADRSVELSRQSSNSRESRVSKQRRLQDCVDLDSAADWVSDSVLPDSPCSLRSKSSSEVLAGLAVKPVGNGEVASVNFCKGADALDGLSKVDASSGVGSGGDDGGGDGVASGTGETESDTVGPRAGTTESQQIRATDVADVGVRVGETQDQVMHCAESVSCTPGPEGEHGHVSSSDQTHQSHRSRPRPRSRPPPFPPSTTSTLISMPASPPHIRNSPQTKGQTDAPQLAKRSAAQAFVKPQVQAQKTAVLTGRSLADLIQRIAAPNVNVVHLPQVCKPRWYVLVLAGLPDTTAELQTSHDSGES</sequence>
<evidence type="ECO:0000256" key="1">
    <source>
        <dbReference type="SAM" id="MobiDB-lite"/>
    </source>
</evidence>
<protein>
    <submittedName>
        <fullName evidence="2">Uncharacterized protein</fullName>
    </submittedName>
</protein>
<organism evidence="2 3">
    <name type="scientific">Protopolystoma xenopodis</name>
    <dbReference type="NCBI Taxonomy" id="117903"/>
    <lineage>
        <taxon>Eukaryota</taxon>
        <taxon>Metazoa</taxon>
        <taxon>Spiralia</taxon>
        <taxon>Lophotrochozoa</taxon>
        <taxon>Platyhelminthes</taxon>
        <taxon>Monogenea</taxon>
        <taxon>Polyopisthocotylea</taxon>
        <taxon>Polystomatidea</taxon>
        <taxon>Polystomatidae</taxon>
        <taxon>Protopolystoma</taxon>
    </lineage>
</organism>
<feature type="compositionally biased region" description="Polar residues" evidence="1">
    <location>
        <begin position="288"/>
        <end position="298"/>
    </location>
</feature>
<feature type="compositionally biased region" description="Gly residues" evidence="1">
    <location>
        <begin position="170"/>
        <end position="184"/>
    </location>
</feature>
<dbReference type="Proteomes" id="UP000784294">
    <property type="component" value="Unassembled WGS sequence"/>
</dbReference>
<dbReference type="EMBL" id="CAAALY010021759">
    <property type="protein sequence ID" value="VEL14615.1"/>
    <property type="molecule type" value="Genomic_DNA"/>
</dbReference>
<feature type="compositionally biased region" description="Basic residues" evidence="1">
    <location>
        <begin position="51"/>
        <end position="61"/>
    </location>
</feature>
<proteinExistence type="predicted"/>
<name>A0A3S5A8K5_9PLAT</name>
<feature type="compositionally biased region" description="Basic and acidic residues" evidence="1">
    <location>
        <begin position="89"/>
        <end position="99"/>
    </location>
</feature>
<reference evidence="2" key="1">
    <citation type="submission" date="2018-11" db="EMBL/GenBank/DDBJ databases">
        <authorList>
            <consortium name="Pathogen Informatics"/>
        </authorList>
    </citation>
    <scope>NUCLEOTIDE SEQUENCE</scope>
</reference>
<feature type="region of interest" description="Disordered" evidence="1">
    <location>
        <begin position="231"/>
        <end position="305"/>
    </location>
</feature>
<evidence type="ECO:0000313" key="2">
    <source>
        <dbReference type="EMBL" id="VEL14615.1"/>
    </source>
</evidence>
<keyword evidence="3" id="KW-1185">Reference proteome</keyword>
<accession>A0A3S5A8K5</accession>